<dbReference type="SUPFAM" id="SSF48452">
    <property type="entry name" value="TPR-like"/>
    <property type="match status" value="1"/>
</dbReference>
<sequence length="521" mass="57674">MKKNIIIASLMFAIASCFMSCSDGIEDINTNPNEPEVVPTNTVFNSATKQYMDNMRSSFNNGRMSLDWVEYWGQTAYGDEDRYAFREATAENIYTVSYLVGTDLKSIIEINADETTAGDASAVGNNNNQIAACRIMLAYLFHRLTDTYGDVPYYSYGSPENAEFQALNASEFLSPVFATQEAIYTDILKELRESADMIVESAPVFTSGDNIFNGDATKWKKFANSLILRIATRSGNTAAINAAISDGVMTSNDDNAAHFYEDNDLNGSPWWVAYISRTDFAVAAPFVDLLQGETGNFSPDPRLFEMAAPISASINQVKNDTYEASTNFDDYEGVPYACQFLNQIPNSTYSYPSSKIITPTYQEVLMEYAEVAFLLSENNGFSQSEYENGVRASMQKWGVASADIDAFVGSLPGANQENVLTQKYVALYMQGHEAWAEYRRTGFPNDDILLLPGETFPLPPNQQPAGITSYTFNALLNATDLPFRITYPVFLQNLNAANRQAAVSGLSDGDTIKSKLFWDNN</sequence>
<dbReference type="AlphaFoldDB" id="A0A167F1I8"/>
<feature type="chain" id="PRO_5007886151" description="SusD/RagB family nutrient-binding outer membrane lipoprotein" evidence="1">
    <location>
        <begin position="20"/>
        <end position="521"/>
    </location>
</feature>
<dbReference type="PROSITE" id="PS51257">
    <property type="entry name" value="PROKAR_LIPOPROTEIN"/>
    <property type="match status" value="1"/>
</dbReference>
<dbReference type="OrthoDB" id="725917at2"/>
<dbReference type="InterPro" id="IPR011990">
    <property type="entry name" value="TPR-like_helical_dom_sf"/>
</dbReference>
<gene>
    <name evidence="2" type="ORF">ULVI_13625</name>
</gene>
<protein>
    <recommendedName>
        <fullName evidence="4">SusD/RagB family nutrient-binding outer membrane lipoprotein</fullName>
    </recommendedName>
</protein>
<dbReference type="Pfam" id="PF12771">
    <property type="entry name" value="SusD-like_2"/>
    <property type="match status" value="1"/>
</dbReference>
<dbReference type="STRING" id="1763537.ULVI_13625"/>
<proteinExistence type="predicted"/>
<accession>A0A167F1I8</accession>
<evidence type="ECO:0000313" key="2">
    <source>
        <dbReference type="EMBL" id="OAB76093.1"/>
    </source>
</evidence>
<evidence type="ECO:0008006" key="4">
    <source>
        <dbReference type="Google" id="ProtNLM"/>
    </source>
</evidence>
<organism evidence="2 3">
    <name type="scientific">Cochleicola gelatinilyticus</name>
    <dbReference type="NCBI Taxonomy" id="1763537"/>
    <lineage>
        <taxon>Bacteria</taxon>
        <taxon>Pseudomonadati</taxon>
        <taxon>Bacteroidota</taxon>
        <taxon>Flavobacteriia</taxon>
        <taxon>Flavobacteriales</taxon>
        <taxon>Flavobacteriaceae</taxon>
        <taxon>Cochleicola</taxon>
    </lineage>
</organism>
<reference evidence="2 3" key="1">
    <citation type="submission" date="2016-02" db="EMBL/GenBank/DDBJ databases">
        <title>Ulvibacter sp. LPB0005, isolated from Thais luteostoma.</title>
        <authorList>
            <person name="Shin S.-K."/>
            <person name="Yi H."/>
        </authorList>
    </citation>
    <scope>NUCLEOTIDE SEQUENCE [LARGE SCALE GENOMIC DNA]</scope>
    <source>
        <strain evidence="2 3">LPB0005</strain>
    </source>
</reference>
<dbReference type="RefSeq" id="WP_068593349.1">
    <property type="nucleotide sequence ID" value="NZ_LRXL01000052.1"/>
</dbReference>
<dbReference type="Gene3D" id="1.25.40.390">
    <property type="match status" value="1"/>
</dbReference>
<dbReference type="Proteomes" id="UP000077013">
    <property type="component" value="Unassembled WGS sequence"/>
</dbReference>
<evidence type="ECO:0000256" key="1">
    <source>
        <dbReference type="SAM" id="SignalP"/>
    </source>
</evidence>
<dbReference type="EMBL" id="LRXL01000052">
    <property type="protein sequence ID" value="OAB76093.1"/>
    <property type="molecule type" value="Genomic_DNA"/>
</dbReference>
<comment type="caution">
    <text evidence="2">The sequence shown here is derived from an EMBL/GenBank/DDBJ whole genome shotgun (WGS) entry which is preliminary data.</text>
</comment>
<keyword evidence="3" id="KW-1185">Reference proteome</keyword>
<name>A0A167F1I8_9FLAO</name>
<keyword evidence="1" id="KW-0732">Signal</keyword>
<feature type="signal peptide" evidence="1">
    <location>
        <begin position="1"/>
        <end position="19"/>
    </location>
</feature>
<dbReference type="InterPro" id="IPR041662">
    <property type="entry name" value="SusD-like_2"/>
</dbReference>
<evidence type="ECO:0000313" key="3">
    <source>
        <dbReference type="Proteomes" id="UP000077013"/>
    </source>
</evidence>